<dbReference type="KEGG" id="nai:NECAME_06276"/>
<dbReference type="InterPro" id="IPR013320">
    <property type="entry name" value="ConA-like_dom_sf"/>
</dbReference>
<gene>
    <name evidence="4" type="ORF">NECAME_06276</name>
</gene>
<protein>
    <submittedName>
        <fullName evidence="4">Laminin G domain protein</fullName>
    </submittedName>
</protein>
<feature type="region of interest" description="Disordered" evidence="2">
    <location>
        <begin position="183"/>
        <end position="226"/>
    </location>
</feature>
<reference evidence="5" key="1">
    <citation type="journal article" date="2014" name="Nat. Genet.">
        <title>Genome of the human hookworm Necator americanus.</title>
        <authorList>
            <person name="Tang Y.T."/>
            <person name="Gao X."/>
            <person name="Rosa B.A."/>
            <person name="Abubucker S."/>
            <person name="Hallsworth-Pepin K."/>
            <person name="Martin J."/>
            <person name="Tyagi R."/>
            <person name="Heizer E."/>
            <person name="Zhang X."/>
            <person name="Bhonagiri-Palsikar V."/>
            <person name="Minx P."/>
            <person name="Warren W.C."/>
            <person name="Wang Q."/>
            <person name="Zhan B."/>
            <person name="Hotez P.J."/>
            <person name="Sternberg P.W."/>
            <person name="Dougall A."/>
            <person name="Gaze S.T."/>
            <person name="Mulvenna J."/>
            <person name="Sotillo J."/>
            <person name="Ranganathan S."/>
            <person name="Rabelo E.M."/>
            <person name="Wilson R.K."/>
            <person name="Felgner P.L."/>
            <person name="Bethony J."/>
            <person name="Hawdon J.M."/>
            <person name="Gasser R.B."/>
            <person name="Loukas A."/>
            <person name="Mitreva M."/>
        </authorList>
    </citation>
    <scope>NUCLEOTIDE SEQUENCE [LARGE SCALE GENOMIC DNA]</scope>
</reference>
<dbReference type="PANTHER" id="PTHR15036:SF67">
    <property type="entry name" value="LAMININ SUBUNIT ALPHA-LIKE PROTEIN"/>
    <property type="match status" value="1"/>
</dbReference>
<evidence type="ECO:0000313" key="5">
    <source>
        <dbReference type="Proteomes" id="UP000053676"/>
    </source>
</evidence>
<dbReference type="InterPro" id="IPR050372">
    <property type="entry name" value="Neurexin-related_CASP"/>
</dbReference>
<feature type="compositionally biased region" description="Basic and acidic residues" evidence="2">
    <location>
        <begin position="204"/>
        <end position="220"/>
    </location>
</feature>
<dbReference type="Pfam" id="PF02210">
    <property type="entry name" value="Laminin_G_2"/>
    <property type="match status" value="1"/>
</dbReference>
<name>W2TX99_NECAM</name>
<dbReference type="Proteomes" id="UP000053676">
    <property type="component" value="Unassembled WGS sequence"/>
</dbReference>
<dbReference type="OrthoDB" id="5984158at2759"/>
<dbReference type="SMART" id="SM00282">
    <property type="entry name" value="LamG"/>
    <property type="match status" value="1"/>
</dbReference>
<sequence>MTTRRPKIIKPYKPSVNITTPTPTVVTTVPVVTKASNVTETPTEVLTTTPEVVKEHVVETTMTAEPNRSAPVPDGACALRLDPIQYKDEVDGNRFGLQPNSRLEYEIVPDSFDKSGTFSLQLRPTASNGVIFFATNDKHTDHIGLFLLNGRVVLSFDTGAGQTVIRSNRSILTGEWHSVKASRRGNEGSLVVDDESAEAIEGLHSSKDRKQEHSQKKPKEANVVAD</sequence>
<evidence type="ECO:0000313" key="4">
    <source>
        <dbReference type="EMBL" id="ETN85657.1"/>
    </source>
</evidence>
<dbReference type="EMBL" id="KI657690">
    <property type="protein sequence ID" value="ETN85657.1"/>
    <property type="molecule type" value="Genomic_DNA"/>
</dbReference>
<dbReference type="Gene3D" id="2.60.120.200">
    <property type="match status" value="1"/>
</dbReference>
<comment type="caution">
    <text evidence="1">Lacks conserved residue(s) required for the propagation of feature annotation.</text>
</comment>
<dbReference type="AlphaFoldDB" id="W2TX99"/>
<dbReference type="SUPFAM" id="SSF49899">
    <property type="entry name" value="Concanavalin A-like lectins/glucanases"/>
    <property type="match status" value="1"/>
</dbReference>
<proteinExistence type="predicted"/>
<dbReference type="STRING" id="51031.W2TX99"/>
<feature type="domain" description="Laminin G" evidence="3">
    <location>
        <begin position="92"/>
        <end position="226"/>
    </location>
</feature>
<keyword evidence="5" id="KW-1185">Reference proteome</keyword>
<evidence type="ECO:0000256" key="2">
    <source>
        <dbReference type="SAM" id="MobiDB-lite"/>
    </source>
</evidence>
<dbReference type="PROSITE" id="PS50025">
    <property type="entry name" value="LAM_G_DOMAIN"/>
    <property type="match status" value="1"/>
</dbReference>
<evidence type="ECO:0000259" key="3">
    <source>
        <dbReference type="PROSITE" id="PS50025"/>
    </source>
</evidence>
<evidence type="ECO:0000256" key="1">
    <source>
        <dbReference type="PROSITE-ProRule" id="PRU00122"/>
    </source>
</evidence>
<organism evidence="4 5">
    <name type="scientific">Necator americanus</name>
    <name type="common">Human hookworm</name>
    <dbReference type="NCBI Taxonomy" id="51031"/>
    <lineage>
        <taxon>Eukaryota</taxon>
        <taxon>Metazoa</taxon>
        <taxon>Ecdysozoa</taxon>
        <taxon>Nematoda</taxon>
        <taxon>Chromadorea</taxon>
        <taxon>Rhabditida</taxon>
        <taxon>Rhabditina</taxon>
        <taxon>Rhabditomorpha</taxon>
        <taxon>Strongyloidea</taxon>
        <taxon>Ancylostomatidae</taxon>
        <taxon>Bunostominae</taxon>
        <taxon>Necator</taxon>
    </lineage>
</organism>
<accession>W2TX99</accession>
<dbReference type="PANTHER" id="PTHR15036">
    <property type="entry name" value="PIKACHURIN-LIKE PROTEIN"/>
    <property type="match status" value="1"/>
</dbReference>
<dbReference type="CDD" id="cd00110">
    <property type="entry name" value="LamG"/>
    <property type="match status" value="1"/>
</dbReference>
<dbReference type="InterPro" id="IPR001791">
    <property type="entry name" value="Laminin_G"/>
</dbReference>